<feature type="transmembrane region" description="Helical" evidence="5">
    <location>
        <begin position="69"/>
        <end position="87"/>
    </location>
</feature>
<reference evidence="7" key="1">
    <citation type="submission" date="2018-06" db="EMBL/GenBank/DDBJ databases">
        <authorList>
            <person name="Zhirakovskaya E."/>
        </authorList>
    </citation>
    <scope>NUCLEOTIDE SEQUENCE</scope>
</reference>
<evidence type="ECO:0000313" key="7">
    <source>
        <dbReference type="EMBL" id="VAW96158.1"/>
    </source>
</evidence>
<feature type="transmembrane region" description="Helical" evidence="5">
    <location>
        <begin position="31"/>
        <end position="49"/>
    </location>
</feature>
<accession>A0A3B0ZRP5</accession>
<dbReference type="InterPro" id="IPR051533">
    <property type="entry name" value="WaaL-like"/>
</dbReference>
<dbReference type="InterPro" id="IPR007016">
    <property type="entry name" value="O-antigen_ligase-rel_domated"/>
</dbReference>
<name>A0A3B0ZRP5_9ZZZZ</name>
<dbReference type="EMBL" id="UOFT01000051">
    <property type="protein sequence ID" value="VAW96158.1"/>
    <property type="molecule type" value="Genomic_DNA"/>
</dbReference>
<evidence type="ECO:0000259" key="6">
    <source>
        <dbReference type="Pfam" id="PF04932"/>
    </source>
</evidence>
<comment type="subcellular location">
    <subcellularLocation>
        <location evidence="1">Membrane</location>
        <topology evidence="1">Multi-pass membrane protein</topology>
    </subcellularLocation>
</comment>
<protein>
    <recommendedName>
        <fullName evidence="6">O-antigen ligase-related domain-containing protein</fullName>
    </recommendedName>
</protein>
<feature type="transmembrane region" description="Helical" evidence="5">
    <location>
        <begin position="253"/>
        <end position="272"/>
    </location>
</feature>
<keyword evidence="3 5" id="KW-1133">Transmembrane helix</keyword>
<feature type="non-terminal residue" evidence="7">
    <location>
        <position position="1"/>
    </location>
</feature>
<proteinExistence type="predicted"/>
<organism evidence="7">
    <name type="scientific">hydrothermal vent metagenome</name>
    <dbReference type="NCBI Taxonomy" id="652676"/>
    <lineage>
        <taxon>unclassified sequences</taxon>
        <taxon>metagenomes</taxon>
        <taxon>ecological metagenomes</taxon>
    </lineage>
</organism>
<feature type="transmembrane region" description="Helical" evidence="5">
    <location>
        <begin position="139"/>
        <end position="156"/>
    </location>
</feature>
<evidence type="ECO:0000256" key="2">
    <source>
        <dbReference type="ARBA" id="ARBA00022692"/>
    </source>
</evidence>
<dbReference type="PANTHER" id="PTHR37422">
    <property type="entry name" value="TEICHURONIC ACID BIOSYNTHESIS PROTEIN TUAE"/>
    <property type="match status" value="1"/>
</dbReference>
<evidence type="ECO:0000256" key="3">
    <source>
        <dbReference type="ARBA" id="ARBA00022989"/>
    </source>
</evidence>
<dbReference type="GO" id="GO:0016020">
    <property type="term" value="C:membrane"/>
    <property type="evidence" value="ECO:0007669"/>
    <property type="project" value="UniProtKB-SubCell"/>
</dbReference>
<keyword evidence="2 5" id="KW-0812">Transmembrane</keyword>
<sequence>GSIQTHYLGTELRFIFVIPVYLLLRRYTDCSIWLLRGAIVGGFVLLAQAYHDVFVAGHGIALGVYSKNIIGPIAVLVAFWGFYYLWFNHRLLNRWFILFILLSVLAALVTAGLSGSRGAYVGFMVTALACVMFFSKPRWMLASLAVISLVAVLFYQNSGIVKNGVDKAVNEAQQYFRAEDHVADNSSRTSTGVRLEMIRTGFLFIRDNPILGIGPGNYNKSTQTYIKQGKASPAIGDFAHPHNTFMDVASAKGLLGLITVLLLFYYPAFIFIKGYKQCKPTAVLGLIHIVAISAFSLTDHSVVLMNNYVSILLLGIVIFLSAHVRSCKQHLS</sequence>
<feature type="domain" description="O-antigen ligase-related" evidence="6">
    <location>
        <begin position="103"/>
        <end position="260"/>
    </location>
</feature>
<gene>
    <name evidence="7" type="ORF">MNBD_GAMMA23-569</name>
</gene>
<dbReference type="AlphaFoldDB" id="A0A3B0ZRP5"/>
<feature type="transmembrane region" description="Helical" evidence="5">
    <location>
        <begin position="94"/>
        <end position="112"/>
    </location>
</feature>
<evidence type="ECO:0000256" key="5">
    <source>
        <dbReference type="SAM" id="Phobius"/>
    </source>
</evidence>
<feature type="transmembrane region" description="Helical" evidence="5">
    <location>
        <begin position="304"/>
        <end position="324"/>
    </location>
</feature>
<dbReference type="PANTHER" id="PTHR37422:SF17">
    <property type="entry name" value="O-ANTIGEN LIGASE"/>
    <property type="match status" value="1"/>
</dbReference>
<dbReference type="Pfam" id="PF04932">
    <property type="entry name" value="Wzy_C"/>
    <property type="match status" value="1"/>
</dbReference>
<evidence type="ECO:0000256" key="1">
    <source>
        <dbReference type="ARBA" id="ARBA00004141"/>
    </source>
</evidence>
<keyword evidence="4 5" id="KW-0472">Membrane</keyword>
<evidence type="ECO:0000256" key="4">
    <source>
        <dbReference type="ARBA" id="ARBA00023136"/>
    </source>
</evidence>